<keyword evidence="3" id="KW-1185">Reference proteome</keyword>
<feature type="transmembrane region" description="Helical" evidence="1">
    <location>
        <begin position="7"/>
        <end position="28"/>
    </location>
</feature>
<evidence type="ECO:0000313" key="3">
    <source>
        <dbReference type="Proteomes" id="UP000593719"/>
    </source>
</evidence>
<dbReference type="KEGG" id="ssei:FJR45_02675"/>
<dbReference type="AlphaFoldDB" id="A0A7M1AZM3"/>
<proteinExistence type="predicted"/>
<dbReference type="RefSeq" id="WP_193151231.1">
    <property type="nucleotide sequence ID" value="NZ_CP041235.1"/>
</dbReference>
<evidence type="ECO:0000313" key="2">
    <source>
        <dbReference type="EMBL" id="QOP42911.1"/>
    </source>
</evidence>
<sequence length="208" mass="22927">MKKAFTLIELIFSMVIIAIAFSVLPKILQLSIKSSTTSLKEEAMFNAVAYVGLIKSTAWDEENTKIDDILLVTAGNSVYNCDQTTGYRTGGMKGSRNCFGKKYASVLGSDSNDLDDMDDFITLNAKNSSSSRDYNLSVTENYIDDITLSATQYTITYPPNATDTTNTKLITVTVQANKKGNVLGNSFVKIPFIAQNIGQIKVNRRVWQ</sequence>
<keyword evidence="1" id="KW-0472">Membrane</keyword>
<dbReference type="EMBL" id="CP041235">
    <property type="protein sequence ID" value="QOP42911.1"/>
    <property type="molecule type" value="Genomic_DNA"/>
</dbReference>
<protein>
    <submittedName>
        <fullName evidence="2">Type II secretion system protein</fullName>
    </submittedName>
</protein>
<name>A0A7M1AZM3_9BACT</name>
<keyword evidence="1" id="KW-1133">Transmembrane helix</keyword>
<organism evidence="2 3">
    <name type="scientific">Sulfurimonas sediminis</name>
    <dbReference type="NCBI Taxonomy" id="2590020"/>
    <lineage>
        <taxon>Bacteria</taxon>
        <taxon>Pseudomonadati</taxon>
        <taxon>Campylobacterota</taxon>
        <taxon>Epsilonproteobacteria</taxon>
        <taxon>Campylobacterales</taxon>
        <taxon>Sulfurimonadaceae</taxon>
        <taxon>Sulfurimonas</taxon>
    </lineage>
</organism>
<gene>
    <name evidence="2" type="ORF">FJR45_02675</name>
</gene>
<dbReference type="InterPro" id="IPR012902">
    <property type="entry name" value="N_methyl_site"/>
</dbReference>
<dbReference type="NCBIfam" id="TIGR02532">
    <property type="entry name" value="IV_pilin_GFxxxE"/>
    <property type="match status" value="1"/>
</dbReference>
<reference evidence="2 3" key="1">
    <citation type="submission" date="2019-06" db="EMBL/GenBank/DDBJ databases">
        <title>Sulfurimonas gotlandica sp. nov., a chemoautotrophic and psychrotolerant epsilonproteobacterium isolated from a pelagic redoxcline, and an emended description of the genus Sulfurimonas.</title>
        <authorList>
            <person name="Wang S."/>
            <person name="Jiang L."/>
            <person name="Shao Z."/>
        </authorList>
    </citation>
    <scope>NUCLEOTIDE SEQUENCE [LARGE SCALE GENOMIC DNA]</scope>
    <source>
        <strain evidence="2 3">S2-6</strain>
    </source>
</reference>
<dbReference type="Pfam" id="PF07963">
    <property type="entry name" value="N_methyl"/>
    <property type="match status" value="1"/>
</dbReference>
<keyword evidence="1" id="KW-0812">Transmembrane</keyword>
<evidence type="ECO:0000256" key="1">
    <source>
        <dbReference type="SAM" id="Phobius"/>
    </source>
</evidence>
<accession>A0A7M1AZM3</accession>
<dbReference type="Proteomes" id="UP000593719">
    <property type="component" value="Chromosome"/>
</dbReference>